<evidence type="ECO:0000256" key="9">
    <source>
        <dbReference type="ARBA" id="ARBA00047913"/>
    </source>
</evidence>
<dbReference type="SUPFAM" id="SSF55931">
    <property type="entry name" value="Glutamine synthetase/guanido kinase"/>
    <property type="match status" value="1"/>
</dbReference>
<comment type="function">
    <text evidence="7 10">Allows the formation of correctly charged Asn-tRNA(Asn) or Gln-tRNA(Gln) through the transamidation of misacylated Asp-tRNA(Asn) or Glu-tRNA(Gln) in organisms which lack either or both of asparaginyl-tRNA or glutaminyl-tRNA synthetases. The reaction takes place in the presence of glutamine and ATP through an activated phospho-Asp-tRNA(Asn) or phospho-Glu-tRNA(Gln).</text>
</comment>
<evidence type="ECO:0000259" key="11">
    <source>
        <dbReference type="SMART" id="SM00845"/>
    </source>
</evidence>
<dbReference type="PATRIC" id="fig|1618585.3.peg.155"/>
<evidence type="ECO:0000256" key="2">
    <source>
        <dbReference type="ARBA" id="ARBA00011123"/>
    </source>
</evidence>
<keyword evidence="5 10" id="KW-0067">ATP-binding</keyword>
<dbReference type="InterPro" id="IPR017958">
    <property type="entry name" value="Gln-tRNA_amidoTrfase_suB_CS"/>
</dbReference>
<keyword evidence="3 10" id="KW-0436">Ligase</keyword>
<dbReference type="SMART" id="SM00845">
    <property type="entry name" value="GatB_Yqey"/>
    <property type="match status" value="1"/>
</dbReference>
<evidence type="ECO:0000256" key="10">
    <source>
        <dbReference type="HAMAP-Rule" id="MF_00121"/>
    </source>
</evidence>
<organism evidence="12 13">
    <name type="scientific">Candidatus Woesebacteria bacterium GW2011_GWC1_43_10b</name>
    <dbReference type="NCBI Taxonomy" id="1618585"/>
    <lineage>
        <taxon>Bacteria</taxon>
        <taxon>Candidatus Woeseibacteriota</taxon>
    </lineage>
</organism>
<keyword evidence="12" id="KW-0808">Transferase</keyword>
<comment type="caution">
    <text evidence="12">The sequence shown here is derived from an EMBL/GenBank/DDBJ whole genome shotgun (WGS) entry which is preliminary data.</text>
</comment>
<dbReference type="GO" id="GO:0005524">
    <property type="term" value="F:ATP binding"/>
    <property type="evidence" value="ECO:0007669"/>
    <property type="project" value="UniProtKB-KW"/>
</dbReference>
<dbReference type="GO" id="GO:0016740">
    <property type="term" value="F:transferase activity"/>
    <property type="evidence" value="ECO:0007669"/>
    <property type="project" value="UniProtKB-KW"/>
</dbReference>
<dbReference type="GO" id="GO:0050566">
    <property type="term" value="F:asparaginyl-tRNA synthase (glutamine-hydrolyzing) activity"/>
    <property type="evidence" value="ECO:0007669"/>
    <property type="project" value="RHEA"/>
</dbReference>
<evidence type="ECO:0000256" key="8">
    <source>
        <dbReference type="ARBA" id="ARBA00047380"/>
    </source>
</evidence>
<name>A0A0G1F1L5_9BACT</name>
<comment type="catalytic activity">
    <reaction evidence="9 10">
        <text>L-glutamyl-tRNA(Gln) + L-glutamine + ATP + H2O = L-glutaminyl-tRNA(Gln) + L-glutamate + ADP + phosphate + H(+)</text>
        <dbReference type="Rhea" id="RHEA:17521"/>
        <dbReference type="Rhea" id="RHEA-COMP:9681"/>
        <dbReference type="Rhea" id="RHEA-COMP:9684"/>
        <dbReference type="ChEBI" id="CHEBI:15377"/>
        <dbReference type="ChEBI" id="CHEBI:15378"/>
        <dbReference type="ChEBI" id="CHEBI:29985"/>
        <dbReference type="ChEBI" id="CHEBI:30616"/>
        <dbReference type="ChEBI" id="CHEBI:43474"/>
        <dbReference type="ChEBI" id="CHEBI:58359"/>
        <dbReference type="ChEBI" id="CHEBI:78520"/>
        <dbReference type="ChEBI" id="CHEBI:78521"/>
        <dbReference type="ChEBI" id="CHEBI:456216"/>
    </reaction>
</comment>
<keyword evidence="4 10" id="KW-0547">Nucleotide-binding</keyword>
<evidence type="ECO:0000256" key="3">
    <source>
        <dbReference type="ARBA" id="ARBA00022598"/>
    </source>
</evidence>
<comment type="similarity">
    <text evidence="1 10">Belongs to the GatB/GatE family. GatB subfamily.</text>
</comment>
<dbReference type="InterPro" id="IPR003789">
    <property type="entry name" value="Asn/Gln_tRNA_amidoTrase-B-like"/>
</dbReference>
<evidence type="ECO:0000256" key="6">
    <source>
        <dbReference type="ARBA" id="ARBA00022917"/>
    </source>
</evidence>
<keyword evidence="6 10" id="KW-0648">Protein biosynthesis</keyword>
<dbReference type="Proteomes" id="UP000034611">
    <property type="component" value="Unassembled WGS sequence"/>
</dbReference>
<dbReference type="Pfam" id="PF02637">
    <property type="entry name" value="GatB_Yqey"/>
    <property type="match status" value="1"/>
</dbReference>
<dbReference type="Pfam" id="PF02934">
    <property type="entry name" value="GatB_N"/>
    <property type="match status" value="1"/>
</dbReference>
<dbReference type="GO" id="GO:0050567">
    <property type="term" value="F:glutaminyl-tRNA synthase (glutamine-hydrolyzing) activity"/>
    <property type="evidence" value="ECO:0007669"/>
    <property type="project" value="UniProtKB-UniRule"/>
</dbReference>
<dbReference type="EC" id="6.3.5.-" evidence="10"/>
<dbReference type="SUPFAM" id="SSF89095">
    <property type="entry name" value="GatB/YqeY motif"/>
    <property type="match status" value="2"/>
</dbReference>
<dbReference type="NCBIfam" id="NF004014">
    <property type="entry name" value="PRK05477.1-4"/>
    <property type="match status" value="1"/>
</dbReference>
<dbReference type="PANTHER" id="PTHR11659:SF0">
    <property type="entry name" value="GLUTAMYL-TRNA(GLN) AMIDOTRANSFERASE SUBUNIT B, MITOCHONDRIAL"/>
    <property type="match status" value="1"/>
</dbReference>
<evidence type="ECO:0000256" key="7">
    <source>
        <dbReference type="ARBA" id="ARBA00024799"/>
    </source>
</evidence>
<dbReference type="GO" id="GO:0070681">
    <property type="term" value="P:glutaminyl-tRNAGln biosynthesis via transamidation"/>
    <property type="evidence" value="ECO:0007669"/>
    <property type="project" value="TreeGrafter"/>
</dbReference>
<evidence type="ECO:0000313" key="12">
    <source>
        <dbReference type="EMBL" id="KKS80718.1"/>
    </source>
</evidence>
<dbReference type="NCBIfam" id="NF004012">
    <property type="entry name" value="PRK05477.1-2"/>
    <property type="match status" value="1"/>
</dbReference>
<dbReference type="InterPro" id="IPR023168">
    <property type="entry name" value="GatB_Yqey_C_2"/>
</dbReference>
<protein>
    <recommendedName>
        <fullName evidence="10">Aspartyl/glutamyl-tRNA(Asn/Gln) amidotransferase subunit B</fullName>
        <shortName evidence="10">Asp/Glu-ADT subunit B</shortName>
        <ecNumber evidence="10">6.3.5.-</ecNumber>
    </recommendedName>
</protein>
<comment type="subunit">
    <text evidence="2 10">Heterotrimer of A, B and C subunits.</text>
</comment>
<gene>
    <name evidence="10" type="primary">gatB</name>
    <name evidence="12" type="ORF">UV56_C0010G0002</name>
</gene>
<evidence type="ECO:0000313" key="13">
    <source>
        <dbReference type="Proteomes" id="UP000034611"/>
    </source>
</evidence>
<dbReference type="Gene3D" id="1.10.150.380">
    <property type="entry name" value="GatB domain, N-terminal subdomain"/>
    <property type="match status" value="1"/>
</dbReference>
<dbReference type="InterPro" id="IPR006075">
    <property type="entry name" value="Asn/Gln-tRNA_Trfase_suB/E_cat"/>
</dbReference>
<comment type="catalytic activity">
    <reaction evidence="8 10">
        <text>L-aspartyl-tRNA(Asn) + L-glutamine + ATP + H2O = L-asparaginyl-tRNA(Asn) + L-glutamate + ADP + phosphate + 2 H(+)</text>
        <dbReference type="Rhea" id="RHEA:14513"/>
        <dbReference type="Rhea" id="RHEA-COMP:9674"/>
        <dbReference type="Rhea" id="RHEA-COMP:9677"/>
        <dbReference type="ChEBI" id="CHEBI:15377"/>
        <dbReference type="ChEBI" id="CHEBI:15378"/>
        <dbReference type="ChEBI" id="CHEBI:29985"/>
        <dbReference type="ChEBI" id="CHEBI:30616"/>
        <dbReference type="ChEBI" id="CHEBI:43474"/>
        <dbReference type="ChEBI" id="CHEBI:58359"/>
        <dbReference type="ChEBI" id="CHEBI:78515"/>
        <dbReference type="ChEBI" id="CHEBI:78516"/>
        <dbReference type="ChEBI" id="CHEBI:456216"/>
    </reaction>
</comment>
<feature type="domain" description="Asn/Gln amidotransferase" evidence="11">
    <location>
        <begin position="329"/>
        <end position="439"/>
    </location>
</feature>
<dbReference type="PROSITE" id="PS01234">
    <property type="entry name" value="GATB"/>
    <property type="match status" value="1"/>
</dbReference>
<evidence type="ECO:0000256" key="5">
    <source>
        <dbReference type="ARBA" id="ARBA00022840"/>
    </source>
</evidence>
<dbReference type="InterPro" id="IPR018027">
    <property type="entry name" value="Asn/Gln_amidotransferase"/>
</dbReference>
<dbReference type="EMBL" id="LCEY01000010">
    <property type="protein sequence ID" value="KKS80718.1"/>
    <property type="molecule type" value="Genomic_DNA"/>
</dbReference>
<dbReference type="InterPro" id="IPR042114">
    <property type="entry name" value="GatB_C_1"/>
</dbReference>
<dbReference type="GO" id="GO:0006412">
    <property type="term" value="P:translation"/>
    <property type="evidence" value="ECO:0007669"/>
    <property type="project" value="UniProtKB-UniRule"/>
</dbReference>
<dbReference type="InterPro" id="IPR014746">
    <property type="entry name" value="Gln_synth/guanido_kin_cat_dom"/>
</dbReference>
<dbReference type="InterPro" id="IPR017959">
    <property type="entry name" value="Asn/Gln-tRNA_amidoTrfase_suB/E"/>
</dbReference>
<evidence type="ECO:0000256" key="4">
    <source>
        <dbReference type="ARBA" id="ARBA00022741"/>
    </source>
</evidence>
<dbReference type="AlphaFoldDB" id="A0A0G1F1L5"/>
<sequence>MSNYRPVLGLEVHIELATVSKMFCRCPADHFAKEPNSQVCPICLGLPGALPFVNGEAIKSILMLGLAFDCQIADFSKFDRKHYFYPDLPKGYQISQYDLPLCMNGKWETSTGELIRIKRIHMEEDTGKMVHQKIDGKLVSLVDFNRSGVPLVEMVTEPDFNNIDDVIQFLQEVQRVVRYLGISSADMEKGSMRLEANLSLKGENQKGLPDYKVELKNINSFRFLKKAILSEIERQKKLLVNGEKVVQETRGYSESKGATVSQRTKEEAQDYRYFPEPDLPPLEIKKSEIDKIKRTLPELPREKRERFKKEYSLPENYIEFLVHWKNLAEYFEKAVKLGKKHNVKPKIIANAIINTNADRNYPEPAGLINKLQQVSRKEFSSDAEVENIVMEVIGVQEKAVADYQKGKHQIIGFLIGQVQELLEGKGDPKVIRNVLLSKLNASQKS</sequence>
<dbReference type="InterPro" id="IPR004413">
    <property type="entry name" value="GatB"/>
</dbReference>
<dbReference type="Gene3D" id="1.10.10.410">
    <property type="match status" value="1"/>
</dbReference>
<accession>A0A0G1F1L5</accession>
<dbReference type="PANTHER" id="PTHR11659">
    <property type="entry name" value="GLUTAMYL-TRNA GLN AMIDOTRANSFERASE SUBUNIT B MITOCHONDRIAL AND PROKARYOTIC PET112-RELATED"/>
    <property type="match status" value="1"/>
</dbReference>
<proteinExistence type="inferred from homology"/>
<reference evidence="12 13" key="1">
    <citation type="journal article" date="2015" name="Nature">
        <title>rRNA introns, odd ribosomes, and small enigmatic genomes across a large radiation of phyla.</title>
        <authorList>
            <person name="Brown C.T."/>
            <person name="Hug L.A."/>
            <person name="Thomas B.C."/>
            <person name="Sharon I."/>
            <person name="Castelle C.J."/>
            <person name="Singh A."/>
            <person name="Wilkins M.J."/>
            <person name="Williams K.H."/>
            <person name="Banfield J.F."/>
        </authorList>
    </citation>
    <scope>NUCLEOTIDE SEQUENCE [LARGE SCALE GENOMIC DNA]</scope>
</reference>
<dbReference type="HAMAP" id="MF_00121">
    <property type="entry name" value="GatB"/>
    <property type="match status" value="1"/>
</dbReference>
<evidence type="ECO:0000256" key="1">
    <source>
        <dbReference type="ARBA" id="ARBA00005306"/>
    </source>
</evidence>
<dbReference type="NCBIfam" id="TIGR00133">
    <property type="entry name" value="gatB"/>
    <property type="match status" value="1"/>
</dbReference>